<protein>
    <submittedName>
        <fullName evidence="1">Uncharacterized protein</fullName>
    </submittedName>
</protein>
<evidence type="ECO:0000313" key="1">
    <source>
        <dbReference type="EMBL" id="RAU81963.1"/>
    </source>
</evidence>
<dbReference type="Proteomes" id="UP000251692">
    <property type="component" value="Unassembled WGS sequence"/>
</dbReference>
<comment type="caution">
    <text evidence="1">The sequence shown here is derived from an EMBL/GenBank/DDBJ whole genome shotgun (WGS) entry which is preliminary data.</text>
</comment>
<dbReference type="AlphaFoldDB" id="A0A364RCF9"/>
<dbReference type="EMBL" id="QMDV01000004">
    <property type="protein sequence ID" value="RAU81963.1"/>
    <property type="molecule type" value="Genomic_DNA"/>
</dbReference>
<sequence>MGFLRGIFAAKREAGTRTVAGAPVTLNVQDAVYSQNSLQRLAALKELYFKYKTTPHANKINAVYEKTQHLHTYLLSRAKAHELELFHLQHTDNFLNTFSVIIDMHRQHGKHRVARPALNRPPEPDPFRKGTKEAKEALQQNMEMSRTVLADAIAAKLEVPRLGVMQVSINTYCKLIYLQESMAGSVISHEIGYTSSPEEKEEFATYVSVRLGLEEVAYVGNALVSFPDSNGHQLPELAPVIQVKGCSYIFSIEKFHLFPVRTYAKNR</sequence>
<keyword evidence="2" id="KW-1185">Reference proteome</keyword>
<name>A0A364RCF9_9BACT</name>
<evidence type="ECO:0000313" key="2">
    <source>
        <dbReference type="Proteomes" id="UP000251692"/>
    </source>
</evidence>
<proteinExistence type="predicted"/>
<reference evidence="1 2" key="2">
    <citation type="submission" date="2018-07" db="EMBL/GenBank/DDBJ databases">
        <title>Pontibacter sp. 2b14 genomic sequence and assembly.</title>
        <authorList>
            <person name="Du Z.-J."/>
        </authorList>
    </citation>
    <scope>NUCLEOTIDE SEQUENCE [LARGE SCALE GENOMIC DNA]</scope>
    <source>
        <strain evidence="1 2">2b14</strain>
    </source>
</reference>
<gene>
    <name evidence="1" type="ORF">DP923_14885</name>
</gene>
<accession>A0A364RCF9</accession>
<reference evidence="1 2" key="1">
    <citation type="submission" date="2018-06" db="EMBL/GenBank/DDBJ databases">
        <authorList>
            <person name="Liu Z.-W."/>
        </authorList>
    </citation>
    <scope>NUCLEOTIDE SEQUENCE [LARGE SCALE GENOMIC DNA]</scope>
    <source>
        <strain evidence="1 2">2b14</strain>
    </source>
</reference>
<organism evidence="1 2">
    <name type="scientific">Pontibacter arcticus</name>
    <dbReference type="NCBI Taxonomy" id="2080288"/>
    <lineage>
        <taxon>Bacteria</taxon>
        <taxon>Pseudomonadati</taxon>
        <taxon>Bacteroidota</taxon>
        <taxon>Cytophagia</taxon>
        <taxon>Cytophagales</taxon>
        <taxon>Hymenobacteraceae</taxon>
        <taxon>Pontibacter</taxon>
    </lineage>
</organism>